<evidence type="ECO:0000256" key="2">
    <source>
        <dbReference type="ARBA" id="ARBA00022448"/>
    </source>
</evidence>
<gene>
    <name evidence="10" type="ORF">AYR66_21130</name>
</gene>
<keyword evidence="2" id="KW-0813">Transport</keyword>
<feature type="transmembrane region" description="Helical" evidence="9">
    <location>
        <begin position="91"/>
        <end position="112"/>
    </location>
</feature>
<dbReference type="InterPro" id="IPR001851">
    <property type="entry name" value="ABC_transp_permease"/>
</dbReference>
<evidence type="ECO:0000256" key="3">
    <source>
        <dbReference type="ARBA" id="ARBA00022475"/>
    </source>
</evidence>
<dbReference type="PANTHER" id="PTHR11795">
    <property type="entry name" value="BRANCHED-CHAIN AMINO ACID TRANSPORT SYSTEM PERMEASE PROTEIN LIVH"/>
    <property type="match status" value="1"/>
</dbReference>
<evidence type="ECO:0000256" key="7">
    <source>
        <dbReference type="ARBA" id="ARBA00023136"/>
    </source>
</evidence>
<dbReference type="OrthoDB" id="8888656at2"/>
<keyword evidence="4 9" id="KW-0812">Transmembrane</keyword>
<evidence type="ECO:0000256" key="6">
    <source>
        <dbReference type="ARBA" id="ARBA00022989"/>
    </source>
</evidence>
<organism evidence="10 11">
    <name type="scientific">Noviherbaspirillum denitrificans</name>
    <dbReference type="NCBI Taxonomy" id="1968433"/>
    <lineage>
        <taxon>Bacteria</taxon>
        <taxon>Pseudomonadati</taxon>
        <taxon>Pseudomonadota</taxon>
        <taxon>Betaproteobacteria</taxon>
        <taxon>Burkholderiales</taxon>
        <taxon>Oxalobacteraceae</taxon>
        <taxon>Noviherbaspirillum</taxon>
    </lineage>
</organism>
<accession>A0A254TPH4</accession>
<keyword evidence="5" id="KW-0029">Amino-acid transport</keyword>
<name>A0A254TPH4_9BURK</name>
<feature type="transmembrane region" description="Helical" evidence="9">
    <location>
        <begin position="12"/>
        <end position="38"/>
    </location>
</feature>
<feature type="transmembrane region" description="Helical" evidence="9">
    <location>
        <begin position="262"/>
        <end position="281"/>
    </location>
</feature>
<evidence type="ECO:0000313" key="10">
    <source>
        <dbReference type="EMBL" id="OWW21618.1"/>
    </source>
</evidence>
<dbReference type="PANTHER" id="PTHR11795:SF442">
    <property type="entry name" value="ABC TRANSPORTER ATP-BINDING PROTEIN"/>
    <property type="match status" value="1"/>
</dbReference>
<evidence type="ECO:0000313" key="11">
    <source>
        <dbReference type="Proteomes" id="UP000197535"/>
    </source>
</evidence>
<feature type="transmembrane region" description="Helical" evidence="9">
    <location>
        <begin position="184"/>
        <end position="206"/>
    </location>
</feature>
<sequence>MLETLLSQATNGLVLGFLYVLIAVGLSVIFGMLGIVNFAHGAFFSLGAYFAVTLYKSFGWAAVIFAPILVGIVGMIVELLLIRRMYGKDPLVSLIVTFALALFIEALIKLFWGAGGQPFSAPPFLAGFVEYGPILLTKYRLAVLVTTVALLLGLWAFLTYTPFGRILRAGSRDAEMVGLLGINLPRVLTGVFGLGCCIAGIAGLLAAPLWTVTPSMAAGAIMPAFVIVTIGGLGSYLGAIIAGLLVGVVTGLTIQFKPEASAAAMYVLMAIILLVRPRGLFGERWERFE</sequence>
<feature type="transmembrane region" description="Helical" evidence="9">
    <location>
        <begin position="141"/>
        <end position="163"/>
    </location>
</feature>
<dbReference type="GO" id="GO:0006865">
    <property type="term" value="P:amino acid transport"/>
    <property type="evidence" value="ECO:0007669"/>
    <property type="project" value="UniProtKB-KW"/>
</dbReference>
<keyword evidence="3" id="KW-1003">Cell membrane</keyword>
<comment type="similarity">
    <text evidence="8">Belongs to the binding-protein-dependent transport system permease family. LivHM subfamily.</text>
</comment>
<proteinExistence type="inferred from homology"/>
<reference evidence="10 11" key="1">
    <citation type="submission" date="2016-02" db="EMBL/GenBank/DDBJ databases">
        <authorList>
            <person name="Wen L."/>
            <person name="He K."/>
            <person name="Yang H."/>
        </authorList>
    </citation>
    <scope>NUCLEOTIDE SEQUENCE [LARGE SCALE GENOMIC DNA]</scope>
    <source>
        <strain evidence="10 11">TSA40</strain>
    </source>
</reference>
<protein>
    <submittedName>
        <fullName evidence="10">ABC transporter permease</fullName>
    </submittedName>
</protein>
<comment type="subcellular location">
    <subcellularLocation>
        <location evidence="1">Cell membrane</location>
        <topology evidence="1">Multi-pass membrane protein</topology>
    </subcellularLocation>
</comment>
<evidence type="ECO:0000256" key="1">
    <source>
        <dbReference type="ARBA" id="ARBA00004651"/>
    </source>
</evidence>
<dbReference type="CDD" id="cd06582">
    <property type="entry name" value="TM_PBP1_LivH_like"/>
    <property type="match status" value="1"/>
</dbReference>
<dbReference type="Proteomes" id="UP000197535">
    <property type="component" value="Unassembled WGS sequence"/>
</dbReference>
<evidence type="ECO:0000256" key="9">
    <source>
        <dbReference type="SAM" id="Phobius"/>
    </source>
</evidence>
<evidence type="ECO:0000256" key="8">
    <source>
        <dbReference type="ARBA" id="ARBA00037998"/>
    </source>
</evidence>
<dbReference type="InterPro" id="IPR052157">
    <property type="entry name" value="BCAA_transport_permease"/>
</dbReference>
<dbReference type="RefSeq" id="WP_088708470.1">
    <property type="nucleotide sequence ID" value="NZ_LSTO01000001.1"/>
</dbReference>
<dbReference type="AlphaFoldDB" id="A0A254TPH4"/>
<dbReference type="EMBL" id="LSTO01000001">
    <property type="protein sequence ID" value="OWW21618.1"/>
    <property type="molecule type" value="Genomic_DNA"/>
</dbReference>
<keyword evidence="11" id="KW-1185">Reference proteome</keyword>
<keyword evidence="7 9" id="KW-0472">Membrane</keyword>
<dbReference type="Pfam" id="PF02653">
    <property type="entry name" value="BPD_transp_2"/>
    <property type="match status" value="1"/>
</dbReference>
<evidence type="ECO:0000256" key="5">
    <source>
        <dbReference type="ARBA" id="ARBA00022970"/>
    </source>
</evidence>
<dbReference type="GO" id="GO:0005886">
    <property type="term" value="C:plasma membrane"/>
    <property type="evidence" value="ECO:0007669"/>
    <property type="project" value="UniProtKB-SubCell"/>
</dbReference>
<dbReference type="GO" id="GO:0022857">
    <property type="term" value="F:transmembrane transporter activity"/>
    <property type="evidence" value="ECO:0007669"/>
    <property type="project" value="InterPro"/>
</dbReference>
<feature type="transmembrane region" description="Helical" evidence="9">
    <location>
        <begin position="58"/>
        <end position="82"/>
    </location>
</feature>
<evidence type="ECO:0000256" key="4">
    <source>
        <dbReference type="ARBA" id="ARBA00022692"/>
    </source>
</evidence>
<keyword evidence="6 9" id="KW-1133">Transmembrane helix</keyword>
<comment type="caution">
    <text evidence="10">The sequence shown here is derived from an EMBL/GenBank/DDBJ whole genome shotgun (WGS) entry which is preliminary data.</text>
</comment>